<evidence type="ECO:0000313" key="3">
    <source>
        <dbReference type="Proteomes" id="UP000093267"/>
    </source>
</evidence>
<dbReference type="GO" id="GO:0005829">
    <property type="term" value="C:cytosol"/>
    <property type="evidence" value="ECO:0007669"/>
    <property type="project" value="TreeGrafter"/>
</dbReference>
<dbReference type="PANTHER" id="PTHR11735:SF11">
    <property type="entry name" value="TRNA THREONYLCARBAMOYLADENOSINE BIOSYNTHESIS PROTEIN TSAB"/>
    <property type="match status" value="1"/>
</dbReference>
<dbReference type="CDD" id="cd24032">
    <property type="entry name" value="ASKHA_NBD_TsaB"/>
    <property type="match status" value="1"/>
</dbReference>
<name>A0A1B2IZL3_9LACO</name>
<dbReference type="AlphaFoldDB" id="A0A1B2IZL3"/>
<dbReference type="GO" id="GO:0002949">
    <property type="term" value="P:tRNA threonylcarbamoyladenosine modification"/>
    <property type="evidence" value="ECO:0007669"/>
    <property type="project" value="InterPro"/>
</dbReference>
<gene>
    <name evidence="2" type="ORF">AYR63_10200</name>
</gene>
<proteinExistence type="predicted"/>
<organism evidence="2 3">
    <name type="scientific">Secundilactobacillus paracollinoides</name>
    <dbReference type="NCBI Taxonomy" id="240427"/>
    <lineage>
        <taxon>Bacteria</taxon>
        <taxon>Bacillati</taxon>
        <taxon>Bacillota</taxon>
        <taxon>Bacilli</taxon>
        <taxon>Lactobacillales</taxon>
        <taxon>Lactobacillaceae</taxon>
        <taxon>Secundilactobacillus</taxon>
    </lineage>
</organism>
<dbReference type="SUPFAM" id="SSF53067">
    <property type="entry name" value="Actin-like ATPase domain"/>
    <property type="match status" value="2"/>
</dbReference>
<dbReference type="Gene3D" id="3.30.420.40">
    <property type="match status" value="2"/>
</dbReference>
<evidence type="ECO:0000259" key="1">
    <source>
        <dbReference type="Pfam" id="PF00814"/>
    </source>
</evidence>
<dbReference type="InterPro" id="IPR022496">
    <property type="entry name" value="T6A_TsaB"/>
</dbReference>
<feature type="domain" description="Gcp-like" evidence="1">
    <location>
        <begin position="32"/>
        <end position="222"/>
    </location>
</feature>
<sequence>MKLLALDTSNQPLSVALMDDDQLLAQTTVTVHPKHASYLQPIIESLMTSVHLDPEDLDRVVVADGPGSYTGLRTAVTTAKTLAETLNIELVGISSIAAIAANILTEGQLVTVLFDGRNDNVFTGLYRIKNGVPEPVIADQHTSFDQWVPQLVATGESVVVLGDLVNFEDRLADQLKSKLITLPAIMSIPQAQQLGRLGLTMTPVADVNAFVPRYLRLTKAEADWRKQHPEEDSSDYVEKV</sequence>
<dbReference type="RefSeq" id="WP_065937626.1">
    <property type="nucleotide sequence ID" value="NZ_CP014924.1"/>
</dbReference>
<evidence type="ECO:0000313" key="2">
    <source>
        <dbReference type="EMBL" id="ANZ67477.1"/>
    </source>
</evidence>
<keyword evidence="3" id="KW-1185">Reference proteome</keyword>
<dbReference type="Proteomes" id="UP000093267">
    <property type="component" value="Chromosome"/>
</dbReference>
<dbReference type="STRING" id="240427.AYR62_08175"/>
<dbReference type="NCBIfam" id="TIGR03725">
    <property type="entry name" value="T6A_YeaZ"/>
    <property type="match status" value="1"/>
</dbReference>
<dbReference type="InterPro" id="IPR043129">
    <property type="entry name" value="ATPase_NBD"/>
</dbReference>
<dbReference type="PANTHER" id="PTHR11735">
    <property type="entry name" value="TRNA N6-ADENOSINE THREONYLCARBAMOYLTRANSFERASE"/>
    <property type="match status" value="1"/>
</dbReference>
<dbReference type="OrthoDB" id="9784166at2"/>
<dbReference type="InterPro" id="IPR000905">
    <property type="entry name" value="Gcp-like_dom"/>
</dbReference>
<accession>A0A1B2IZL3</accession>
<protein>
    <submittedName>
        <fullName evidence="2">tRNA threonylcarbamoyladenosine biosynthesis protein TsaB</fullName>
    </submittedName>
</protein>
<dbReference type="Pfam" id="PF00814">
    <property type="entry name" value="TsaD"/>
    <property type="match status" value="1"/>
</dbReference>
<dbReference type="EMBL" id="CP014924">
    <property type="protein sequence ID" value="ANZ67477.1"/>
    <property type="molecule type" value="Genomic_DNA"/>
</dbReference>
<reference evidence="2 3" key="1">
    <citation type="submission" date="2016-03" db="EMBL/GenBank/DDBJ databases">
        <title>Pediococcus and Lactobacillus from brewery environment - whole genome sequencing and assembly.</title>
        <authorList>
            <person name="Behr J."/>
            <person name="Geissler A.J."/>
            <person name="Vogel R.F."/>
        </authorList>
    </citation>
    <scope>NUCLEOTIDE SEQUENCE [LARGE SCALE GENOMIC DNA]</scope>
    <source>
        <strain evidence="2 3">TMW 1.1995</strain>
    </source>
</reference>